<sequence length="957" mass="106323">MGDAEVLEVDEAALAAACVDTVMAGFLVLVVDTGNEEIVSMTWQTAQALEVEPQQLTGRTVEEVLGVALGELPEPQPRPGWSSGDRPLALQTPDAVRAVRLSHRADLGRRCVLVLRDLSETVAAMAEWQAELQALTEGTLQIEFTTDGEVIEADRWALERFGYAEGELTGLPHTQLCSPEEQDSPVLLDLWERVCAGQAVGGVFRRRDRQGEPVWLRGHYVPIPGADGSIVRIVLIAKVIDGEMRRQTDLEGRVSAINRSQAVIEFALDGTVTAVNDNFLEIMDYERSEVVGFPHRIFVDPDYAESADYQNFWARLRDGEFVSGEFHRVGRDDRDVWLQAAYSPVLDPDGRPWKVIKYALDITAEKKRTAEFEGKVAAIDRSQAVIEFGLDGTVLTANDNFLTIVGYDLDEVVGQQHRMFLAEGEDTVAYEEFWRRLRRGEFVTGEFRRRTKAGVDVWLRATYNPVMDPDGRPWKVIKYALDVTDEKIRNADYAGKMTAIDRSQLMVEFDTQGTILGANQNFLDLLGYARHELVGRHHSLLVRPDEAEGPAYQAFWDRLGQGEYHSGEYRRIARDGSEVWIRATYNPVFDPDGNPYKIVKFAVDVTAEKMRNVEMGGQMEAIDRAQAVAEFDLAGKVLAANENFLRTMGYVEDEVLGQPHSMFCSREYVTSDEYRDFWMRLRKGEMIAGRFQRKGKYGRDVYVQASYNPILDVDGKPLRVLEYAYDVSGFVSLQTRLQLKSRAMSEAAQKLAEVTSNVASRCTRSDMMLSQVHDEATSGTMSSPASLNALSGIQRTSNHIGEVSSILADLARQSNAAAFTMSVELGRDQVSRDSLAVVTEEVRRLADRASQAAMEITRLVEDVKLEINHGYEASRRGESSLGRVSSTVGKARENVGTAAELVRSQQVLVADIIRLIDDLEDVSGPGLDLPPAPTPDPEPTDPDPGPADPGTPESAGR</sequence>
<feature type="domain" description="PAC" evidence="5">
    <location>
        <begin position="322"/>
        <end position="374"/>
    </location>
</feature>
<gene>
    <name evidence="6" type="ORF">J2S57_000723</name>
</gene>
<feature type="domain" description="PAS" evidence="4">
    <location>
        <begin position="510"/>
        <end position="548"/>
    </location>
</feature>
<evidence type="ECO:0000259" key="3">
    <source>
        <dbReference type="PROSITE" id="PS50111"/>
    </source>
</evidence>
<dbReference type="PANTHER" id="PTHR24422:SF10">
    <property type="entry name" value="CHEMOTAXIS PROTEIN METHYLTRANSFERASE 2"/>
    <property type="match status" value="1"/>
</dbReference>
<evidence type="ECO:0000259" key="4">
    <source>
        <dbReference type="PROSITE" id="PS50112"/>
    </source>
</evidence>
<dbReference type="SMART" id="SM00091">
    <property type="entry name" value="PAS"/>
    <property type="match status" value="5"/>
</dbReference>
<evidence type="ECO:0000256" key="2">
    <source>
        <dbReference type="SAM" id="MobiDB-lite"/>
    </source>
</evidence>
<dbReference type="InterPro" id="IPR013655">
    <property type="entry name" value="PAS_fold_3"/>
</dbReference>
<dbReference type="PROSITE" id="PS50113">
    <property type="entry name" value="PAC"/>
    <property type="match status" value="3"/>
</dbReference>
<organism evidence="6 7">
    <name type="scientific">Kineosporia succinea</name>
    <dbReference type="NCBI Taxonomy" id="84632"/>
    <lineage>
        <taxon>Bacteria</taxon>
        <taxon>Bacillati</taxon>
        <taxon>Actinomycetota</taxon>
        <taxon>Actinomycetes</taxon>
        <taxon>Kineosporiales</taxon>
        <taxon>Kineosporiaceae</taxon>
        <taxon>Kineosporia</taxon>
    </lineage>
</organism>
<dbReference type="PANTHER" id="PTHR24422">
    <property type="entry name" value="CHEMOTAXIS PROTEIN METHYLTRANSFERASE"/>
    <property type="match status" value="1"/>
</dbReference>
<dbReference type="PROSITE" id="PS50112">
    <property type="entry name" value="PAS"/>
    <property type="match status" value="3"/>
</dbReference>
<reference evidence="6 7" key="1">
    <citation type="submission" date="2023-07" db="EMBL/GenBank/DDBJ databases">
        <title>Sequencing the genomes of 1000 actinobacteria strains.</title>
        <authorList>
            <person name="Klenk H.-P."/>
        </authorList>
    </citation>
    <scope>NUCLEOTIDE SEQUENCE [LARGE SCALE GENOMIC DNA]</scope>
    <source>
        <strain evidence="6 7">DSM 44388</strain>
    </source>
</reference>
<feature type="region of interest" description="Disordered" evidence="2">
    <location>
        <begin position="921"/>
        <end position="957"/>
    </location>
</feature>
<evidence type="ECO:0000259" key="5">
    <source>
        <dbReference type="PROSITE" id="PS50113"/>
    </source>
</evidence>
<feature type="domain" description="PAC" evidence="5">
    <location>
        <begin position="443"/>
        <end position="495"/>
    </location>
</feature>
<keyword evidence="1" id="KW-0807">Transducer</keyword>
<dbReference type="SMART" id="SM00086">
    <property type="entry name" value="PAC"/>
    <property type="match status" value="5"/>
</dbReference>
<dbReference type="InterPro" id="IPR001610">
    <property type="entry name" value="PAC"/>
</dbReference>
<dbReference type="RefSeq" id="WP_307238275.1">
    <property type="nucleotide sequence ID" value="NZ_JAUSQZ010000001.1"/>
</dbReference>
<dbReference type="InterPro" id="IPR004089">
    <property type="entry name" value="MCPsignal_dom"/>
</dbReference>
<feature type="domain" description="PAS" evidence="4">
    <location>
        <begin position="632"/>
        <end position="658"/>
    </location>
</feature>
<keyword evidence="7" id="KW-1185">Reference proteome</keyword>
<dbReference type="Proteomes" id="UP001235712">
    <property type="component" value="Unassembled WGS sequence"/>
</dbReference>
<evidence type="ECO:0000313" key="6">
    <source>
        <dbReference type="EMBL" id="MDP9824974.1"/>
    </source>
</evidence>
<dbReference type="Gene3D" id="1.10.287.950">
    <property type="entry name" value="Methyl-accepting chemotaxis protein"/>
    <property type="match status" value="1"/>
</dbReference>
<dbReference type="Pfam" id="PF08447">
    <property type="entry name" value="PAS_3"/>
    <property type="match status" value="5"/>
</dbReference>
<feature type="domain" description="Methyl-accepting transducer" evidence="3">
    <location>
        <begin position="736"/>
        <end position="912"/>
    </location>
</feature>
<feature type="compositionally biased region" description="Pro residues" evidence="2">
    <location>
        <begin position="928"/>
        <end position="949"/>
    </location>
</feature>
<dbReference type="SUPFAM" id="SSF58104">
    <property type="entry name" value="Methyl-accepting chemotaxis protein (MCP) signaling domain"/>
    <property type="match status" value="1"/>
</dbReference>
<feature type="domain" description="PAC" evidence="5">
    <location>
        <begin position="565"/>
        <end position="617"/>
    </location>
</feature>
<dbReference type="InterPro" id="IPR000700">
    <property type="entry name" value="PAS-assoc_C"/>
</dbReference>
<name>A0ABT9NX23_9ACTN</name>
<dbReference type="PROSITE" id="PS50111">
    <property type="entry name" value="CHEMOTAXIS_TRANSDUC_2"/>
    <property type="match status" value="1"/>
</dbReference>
<dbReference type="CDD" id="cd00130">
    <property type="entry name" value="PAS"/>
    <property type="match status" value="5"/>
</dbReference>
<dbReference type="SUPFAM" id="SSF55785">
    <property type="entry name" value="PYP-like sensor domain (PAS domain)"/>
    <property type="match status" value="5"/>
</dbReference>
<dbReference type="PRINTS" id="PR00260">
    <property type="entry name" value="CHEMTRNSDUCR"/>
</dbReference>
<accession>A0ABT9NX23</accession>
<dbReference type="EMBL" id="JAUSQZ010000001">
    <property type="protein sequence ID" value="MDP9824974.1"/>
    <property type="molecule type" value="Genomic_DNA"/>
</dbReference>
<feature type="domain" description="PAS" evidence="4">
    <location>
        <begin position="391"/>
        <end position="441"/>
    </location>
</feature>
<protein>
    <submittedName>
        <fullName evidence="6">Methyl-accepting chemotaxis protein</fullName>
    </submittedName>
</protein>
<dbReference type="Pfam" id="PF00015">
    <property type="entry name" value="MCPsignal"/>
    <property type="match status" value="1"/>
</dbReference>
<evidence type="ECO:0000313" key="7">
    <source>
        <dbReference type="Proteomes" id="UP001235712"/>
    </source>
</evidence>
<dbReference type="NCBIfam" id="TIGR00229">
    <property type="entry name" value="sensory_box"/>
    <property type="match status" value="5"/>
</dbReference>
<dbReference type="InterPro" id="IPR004090">
    <property type="entry name" value="Chemotax_Me-accpt_rcpt"/>
</dbReference>
<comment type="caution">
    <text evidence="6">The sequence shown here is derived from an EMBL/GenBank/DDBJ whole genome shotgun (WGS) entry which is preliminary data.</text>
</comment>
<dbReference type="Gene3D" id="3.30.450.20">
    <property type="entry name" value="PAS domain"/>
    <property type="match status" value="5"/>
</dbReference>
<dbReference type="InterPro" id="IPR050903">
    <property type="entry name" value="Bact_Chemotaxis_MeTrfase"/>
</dbReference>
<dbReference type="InterPro" id="IPR035965">
    <property type="entry name" value="PAS-like_dom_sf"/>
</dbReference>
<dbReference type="InterPro" id="IPR000014">
    <property type="entry name" value="PAS"/>
</dbReference>
<evidence type="ECO:0000256" key="1">
    <source>
        <dbReference type="PROSITE-ProRule" id="PRU00284"/>
    </source>
</evidence>
<proteinExistence type="predicted"/>